<dbReference type="AlphaFoldDB" id="A0A2W7MXV9"/>
<dbReference type="InterPro" id="IPR027417">
    <property type="entry name" value="P-loop_NTPase"/>
</dbReference>
<dbReference type="SUPFAM" id="SSF52540">
    <property type="entry name" value="P-loop containing nucleoside triphosphate hydrolases"/>
    <property type="match status" value="1"/>
</dbReference>
<dbReference type="InterPro" id="IPR008868">
    <property type="entry name" value="TniB"/>
</dbReference>
<sequence length="337" mass="38180">MTISDQDLAAFHQYGRTAAKLVSLERRFVKTDAYREFRKRVISVLEAREARLKAGKMEQKGAALIGPAGSGKSRIAEEVIAEYHALAEASGGREFGFRIVSVIVPGRATVKETLKEILRALGYPVKTSRDEDYLTQLLVHQLKMQRIAGIHLDEVQDSGRFKTSDSIEAFSKRFRNLTQDKEWPICLIMTSTLEGRAMINHDPTLTRRLRPMELKPMTYKTDGLLLRSSVEDLLIDASLDHDGLLEQNEFIKILIHASAARFGVALEIAIEAIGECLEDGSDVIDMGHFADAYSLRTDSDEELNPFVVENWSTVDTGKVLQRYEEEYRHRRRRSKHS</sequence>
<organism evidence="1 2">
    <name type="scientific">Palleronia aestuarii</name>
    <dbReference type="NCBI Taxonomy" id="568105"/>
    <lineage>
        <taxon>Bacteria</taxon>
        <taxon>Pseudomonadati</taxon>
        <taxon>Pseudomonadota</taxon>
        <taxon>Alphaproteobacteria</taxon>
        <taxon>Rhodobacterales</taxon>
        <taxon>Roseobacteraceae</taxon>
        <taxon>Palleronia</taxon>
    </lineage>
</organism>
<keyword evidence="2" id="KW-1185">Reference proteome</keyword>
<dbReference type="Gene3D" id="3.40.50.300">
    <property type="entry name" value="P-loop containing nucleotide triphosphate hydrolases"/>
    <property type="match status" value="1"/>
</dbReference>
<protein>
    <submittedName>
        <fullName evidence="1">TniB protein</fullName>
    </submittedName>
</protein>
<name>A0A2W7MXV9_9RHOB</name>
<evidence type="ECO:0000313" key="1">
    <source>
        <dbReference type="EMBL" id="PZX12828.1"/>
    </source>
</evidence>
<dbReference type="OrthoDB" id="5288220at2"/>
<comment type="caution">
    <text evidence="1">The sequence shown here is derived from an EMBL/GenBank/DDBJ whole genome shotgun (WGS) entry which is preliminary data.</text>
</comment>
<dbReference type="Pfam" id="PF05621">
    <property type="entry name" value="TniB"/>
    <property type="match status" value="1"/>
</dbReference>
<accession>A0A2W7MXV9</accession>
<gene>
    <name evidence="1" type="ORF">LX81_03535</name>
</gene>
<dbReference type="Proteomes" id="UP000248916">
    <property type="component" value="Unassembled WGS sequence"/>
</dbReference>
<evidence type="ECO:0000313" key="2">
    <source>
        <dbReference type="Proteomes" id="UP000248916"/>
    </source>
</evidence>
<reference evidence="1 2" key="1">
    <citation type="submission" date="2018-06" db="EMBL/GenBank/DDBJ databases">
        <title>Genomic Encyclopedia of Archaeal and Bacterial Type Strains, Phase II (KMG-II): from individual species to whole genera.</title>
        <authorList>
            <person name="Goeker M."/>
        </authorList>
    </citation>
    <scope>NUCLEOTIDE SEQUENCE [LARGE SCALE GENOMIC DNA]</scope>
    <source>
        <strain evidence="1 2">DSM 22009</strain>
    </source>
</reference>
<dbReference type="RefSeq" id="WP_111538580.1">
    <property type="nucleotide sequence ID" value="NZ_QKZL01000022.1"/>
</dbReference>
<dbReference type="EMBL" id="QKZL01000022">
    <property type="protein sequence ID" value="PZX12828.1"/>
    <property type="molecule type" value="Genomic_DNA"/>
</dbReference>
<proteinExistence type="predicted"/>